<feature type="transmembrane region" description="Helical" evidence="2">
    <location>
        <begin position="153"/>
        <end position="174"/>
    </location>
</feature>
<feature type="transmembrane region" description="Helical" evidence="2">
    <location>
        <begin position="186"/>
        <end position="204"/>
    </location>
</feature>
<dbReference type="Proteomes" id="UP000199475">
    <property type="component" value="Unassembled WGS sequence"/>
</dbReference>
<evidence type="ECO:0000256" key="2">
    <source>
        <dbReference type="SAM" id="Phobius"/>
    </source>
</evidence>
<dbReference type="EMBL" id="FNGP01000003">
    <property type="protein sequence ID" value="SDL57457.1"/>
    <property type="molecule type" value="Genomic_DNA"/>
</dbReference>
<accession>A0A1G9L6T3</accession>
<feature type="transmembrane region" description="Helical" evidence="2">
    <location>
        <begin position="127"/>
        <end position="147"/>
    </location>
</feature>
<keyword evidence="2" id="KW-0812">Transmembrane</keyword>
<keyword evidence="2" id="KW-1133">Transmembrane helix</keyword>
<evidence type="ECO:0000313" key="3">
    <source>
        <dbReference type="EMBL" id="SDL57457.1"/>
    </source>
</evidence>
<keyword evidence="2" id="KW-0472">Membrane</keyword>
<keyword evidence="4" id="KW-1185">Reference proteome</keyword>
<evidence type="ECO:0000313" key="4">
    <source>
        <dbReference type="Proteomes" id="UP000199475"/>
    </source>
</evidence>
<sequence length="237" mass="24431">MNALNAAAGDAPLCRSDGTRQGVKEAEGAAAALGDVRRALQRDPGRSPLVVLDEVAGQWRRLDGALAERPETKEYLAGGMEAIEALRADVEAVKPAAGPARAVSLTAPTSPSVSVPARAGKWARRRVVAALVVFGLLAPLVATSGPWDLIAEPLWSTLVLGIAALSSATLALFVPHHGWKPDLGCAPCAITGVLVAIGAPAAVIWNAHDLGWALLGLVVSVFALVRKQLDPGYCGPP</sequence>
<dbReference type="STRING" id="686624.SAMN04488242_2056"/>
<protein>
    <submittedName>
        <fullName evidence="3">Uncharacterized protein</fullName>
    </submittedName>
</protein>
<name>A0A1G9L6T3_9ACTN</name>
<feature type="transmembrane region" description="Helical" evidence="2">
    <location>
        <begin position="210"/>
        <end position="225"/>
    </location>
</feature>
<evidence type="ECO:0000256" key="1">
    <source>
        <dbReference type="SAM" id="MobiDB-lite"/>
    </source>
</evidence>
<dbReference type="AlphaFoldDB" id="A0A1G9L6T3"/>
<organism evidence="3 4">
    <name type="scientific">Tessaracoccus oleiagri</name>
    <dbReference type="NCBI Taxonomy" id="686624"/>
    <lineage>
        <taxon>Bacteria</taxon>
        <taxon>Bacillati</taxon>
        <taxon>Actinomycetota</taxon>
        <taxon>Actinomycetes</taxon>
        <taxon>Propionibacteriales</taxon>
        <taxon>Propionibacteriaceae</taxon>
        <taxon>Tessaracoccus</taxon>
    </lineage>
</organism>
<reference evidence="3 4" key="1">
    <citation type="submission" date="2016-10" db="EMBL/GenBank/DDBJ databases">
        <authorList>
            <person name="de Groot N.N."/>
        </authorList>
    </citation>
    <scope>NUCLEOTIDE SEQUENCE [LARGE SCALE GENOMIC DNA]</scope>
    <source>
        <strain evidence="3 4">CGMCC 1.9159</strain>
    </source>
</reference>
<proteinExistence type="predicted"/>
<feature type="region of interest" description="Disordered" evidence="1">
    <location>
        <begin position="1"/>
        <end position="22"/>
    </location>
</feature>
<gene>
    <name evidence="3" type="ORF">SAMN04488242_2056</name>
</gene>